<dbReference type="SUPFAM" id="SSF55979">
    <property type="entry name" value="DNA clamp"/>
    <property type="match status" value="3"/>
</dbReference>
<evidence type="ECO:0000256" key="4">
    <source>
        <dbReference type="ARBA" id="ARBA00022490"/>
    </source>
</evidence>
<evidence type="ECO:0000256" key="7">
    <source>
        <dbReference type="ARBA" id="ARBA00022705"/>
    </source>
</evidence>
<keyword evidence="8 10" id="KW-0239">DNA-directed DNA polymerase</keyword>
<dbReference type="Pfam" id="PF02768">
    <property type="entry name" value="DNA_pol3_beta_3"/>
    <property type="match status" value="1"/>
</dbReference>
<feature type="domain" description="DNA polymerase III beta sliding clamp central" evidence="12">
    <location>
        <begin position="138"/>
        <end position="247"/>
    </location>
</feature>
<dbReference type="EMBL" id="JBHUHQ010000002">
    <property type="protein sequence ID" value="MFD2042929.1"/>
    <property type="molecule type" value="Genomic_DNA"/>
</dbReference>
<evidence type="ECO:0000256" key="8">
    <source>
        <dbReference type="ARBA" id="ARBA00022932"/>
    </source>
</evidence>
<keyword evidence="7 10" id="KW-0235">DNA replication</keyword>
<evidence type="ECO:0000256" key="6">
    <source>
        <dbReference type="ARBA" id="ARBA00022695"/>
    </source>
</evidence>
<evidence type="ECO:0000313" key="14">
    <source>
        <dbReference type="EMBL" id="MFD2042929.1"/>
    </source>
</evidence>
<dbReference type="NCBIfam" id="TIGR00663">
    <property type="entry name" value="dnan"/>
    <property type="match status" value="1"/>
</dbReference>
<keyword evidence="6 10" id="KW-0548">Nucleotidyltransferase</keyword>
<dbReference type="Gene3D" id="3.10.150.10">
    <property type="entry name" value="DNA Polymerase III, subunit A, domain 2"/>
    <property type="match status" value="1"/>
</dbReference>
<dbReference type="Pfam" id="PF00712">
    <property type="entry name" value="DNA_pol3_beta"/>
    <property type="match status" value="1"/>
</dbReference>
<dbReference type="InterPro" id="IPR022637">
    <property type="entry name" value="DNA_polIII_beta_cen"/>
</dbReference>
<proteinExistence type="inferred from homology"/>
<dbReference type="GO" id="GO:0003887">
    <property type="term" value="F:DNA-directed DNA polymerase activity"/>
    <property type="evidence" value="ECO:0007669"/>
    <property type="project" value="UniProtKB-EC"/>
</dbReference>
<comment type="subcellular location">
    <subcellularLocation>
        <location evidence="1 10">Cytoplasm</location>
    </subcellularLocation>
</comment>
<evidence type="ECO:0000256" key="9">
    <source>
        <dbReference type="ARBA" id="ARBA00023125"/>
    </source>
</evidence>
<dbReference type="InterPro" id="IPR022634">
    <property type="entry name" value="DNA_polIII_beta_N"/>
</dbReference>
<feature type="domain" description="DNA polymerase III beta sliding clamp C-terminal" evidence="13">
    <location>
        <begin position="251"/>
        <end position="372"/>
    </location>
</feature>
<name>A0ABW4VUT7_9BACI</name>
<dbReference type="PANTHER" id="PTHR30478">
    <property type="entry name" value="DNA POLYMERASE III SUBUNIT BETA"/>
    <property type="match status" value="1"/>
</dbReference>
<gene>
    <name evidence="14" type="primary">dnaN</name>
    <name evidence="14" type="ORF">ACFSJF_01220</name>
</gene>
<dbReference type="InterPro" id="IPR022635">
    <property type="entry name" value="DNA_polIII_beta_C"/>
</dbReference>
<evidence type="ECO:0000256" key="1">
    <source>
        <dbReference type="ARBA" id="ARBA00004496"/>
    </source>
</evidence>
<feature type="domain" description="DNA polymerase III beta sliding clamp N-terminal" evidence="11">
    <location>
        <begin position="1"/>
        <end position="126"/>
    </location>
</feature>
<dbReference type="Proteomes" id="UP001597383">
    <property type="component" value="Unassembled WGS sequence"/>
</dbReference>
<evidence type="ECO:0000256" key="5">
    <source>
        <dbReference type="ARBA" id="ARBA00022679"/>
    </source>
</evidence>
<comment type="caution">
    <text evidence="14">The sequence shown here is derived from an EMBL/GenBank/DDBJ whole genome shotgun (WGS) entry which is preliminary data.</text>
</comment>
<keyword evidence="15" id="KW-1185">Reference proteome</keyword>
<dbReference type="CDD" id="cd00140">
    <property type="entry name" value="beta_clamp"/>
    <property type="match status" value="1"/>
</dbReference>
<evidence type="ECO:0000256" key="10">
    <source>
        <dbReference type="PIRNR" id="PIRNR000804"/>
    </source>
</evidence>
<keyword evidence="5 10" id="KW-0808">Transferase</keyword>
<evidence type="ECO:0000259" key="13">
    <source>
        <dbReference type="Pfam" id="PF02768"/>
    </source>
</evidence>
<sequence length="374" mass="41654">MELKINKDHFHKAILDVSKVVSSRTSLPILTGIKIVAKDDSLTLIGSNSDIFIERTIPKVSNGINMFEVYQTGSVVISAKYLGEIIKKLPEDIDLKVNENQTVTIKSGEVISKLNGLMAEEYPSLPEIDLRNNIRITSGDLLEIIKQTVFAASKNETRPVLTGVNFTFQKDLLTCVATNSQRLALKKYKVKSNVEGSFIVPSTALTEILKLFSHESVINLYATETNMLFKSHTISVYTRLIEGSYPNTSGLIPNDSKTIVTLDTKQLLKGIDRASLFGSERNNNITFQINDKSKINISSKSSEMGQIEEMQYIKNITGNEEIRITLDGNFMMDALKVIKEDEVSLHFNGSIRPILILPIGNESQLQLISPVRSQ</sequence>
<dbReference type="Gene3D" id="3.70.10.10">
    <property type="match status" value="1"/>
</dbReference>
<comment type="function">
    <text evidence="10">Confers DNA tethering and processivity to DNA polymerases and other proteins. Acts as a clamp, forming a ring around DNA (a reaction catalyzed by the clamp-loading complex) which diffuses in an ATP-independent manner freely and bidirectionally along dsDNA. Initially characterized for its ability to contact the catalytic subunit of DNA polymerase III (Pol III), a complex, multichain enzyme responsible for most of the replicative synthesis in bacteria; Pol III exhibits 3'-5' exonuclease proofreading activity. The beta chain is required for initiation of replication as well as for processivity of DNA replication.</text>
</comment>
<keyword evidence="9" id="KW-0238">DNA-binding</keyword>
<evidence type="ECO:0000256" key="3">
    <source>
        <dbReference type="ARBA" id="ARBA00021035"/>
    </source>
</evidence>
<evidence type="ECO:0000313" key="15">
    <source>
        <dbReference type="Proteomes" id="UP001597383"/>
    </source>
</evidence>
<keyword evidence="4 10" id="KW-0963">Cytoplasm</keyword>
<dbReference type="SMART" id="SM00480">
    <property type="entry name" value="POL3Bc"/>
    <property type="match status" value="1"/>
</dbReference>
<dbReference type="PIRSF" id="PIRSF000804">
    <property type="entry name" value="DNA_pol_III_b"/>
    <property type="match status" value="1"/>
</dbReference>
<dbReference type="InterPro" id="IPR046938">
    <property type="entry name" value="DNA_clamp_sf"/>
</dbReference>
<reference evidence="15" key="1">
    <citation type="journal article" date="2019" name="Int. J. Syst. Evol. Microbiol.">
        <title>The Global Catalogue of Microorganisms (GCM) 10K type strain sequencing project: providing services to taxonomists for standard genome sequencing and annotation.</title>
        <authorList>
            <consortium name="The Broad Institute Genomics Platform"/>
            <consortium name="The Broad Institute Genome Sequencing Center for Infectious Disease"/>
            <person name="Wu L."/>
            <person name="Ma J."/>
        </authorList>
    </citation>
    <scope>NUCLEOTIDE SEQUENCE [LARGE SCALE GENOMIC DNA]</scope>
    <source>
        <strain evidence="15">R28</strain>
    </source>
</reference>
<accession>A0ABW4VUT7</accession>
<dbReference type="Pfam" id="PF02767">
    <property type="entry name" value="DNA_pol3_beta_2"/>
    <property type="match status" value="1"/>
</dbReference>
<evidence type="ECO:0000259" key="11">
    <source>
        <dbReference type="Pfam" id="PF00712"/>
    </source>
</evidence>
<protein>
    <recommendedName>
        <fullName evidence="3 10">Beta sliding clamp</fullName>
    </recommendedName>
</protein>
<evidence type="ECO:0000259" key="12">
    <source>
        <dbReference type="Pfam" id="PF02767"/>
    </source>
</evidence>
<dbReference type="PANTHER" id="PTHR30478:SF0">
    <property type="entry name" value="BETA SLIDING CLAMP"/>
    <property type="match status" value="1"/>
</dbReference>
<evidence type="ECO:0000256" key="2">
    <source>
        <dbReference type="ARBA" id="ARBA00010752"/>
    </source>
</evidence>
<organism evidence="14 15">
    <name type="scientific">Ornithinibacillus salinisoli</name>
    <dbReference type="NCBI Taxonomy" id="1848459"/>
    <lineage>
        <taxon>Bacteria</taxon>
        <taxon>Bacillati</taxon>
        <taxon>Bacillota</taxon>
        <taxon>Bacilli</taxon>
        <taxon>Bacillales</taxon>
        <taxon>Bacillaceae</taxon>
        <taxon>Ornithinibacillus</taxon>
    </lineage>
</organism>
<comment type="similarity">
    <text evidence="2 10">Belongs to the beta sliding clamp family.</text>
</comment>
<dbReference type="RefSeq" id="WP_377554646.1">
    <property type="nucleotide sequence ID" value="NZ_JBHUHQ010000002.1"/>
</dbReference>
<dbReference type="InterPro" id="IPR001001">
    <property type="entry name" value="DNA_polIII_beta"/>
</dbReference>
<comment type="subunit">
    <text evidence="10">Forms a ring-shaped head-to-tail homodimer around DNA.</text>
</comment>